<comment type="caution">
    <text evidence="1">The sequence shown here is derived from an EMBL/GenBank/DDBJ whole genome shotgun (WGS) entry which is preliminary data.</text>
</comment>
<gene>
    <name evidence="1" type="ORF">LCGC14_1995020</name>
</gene>
<protein>
    <recommendedName>
        <fullName evidence="2">Aldehyde ferredoxin oxidoreductase C-terminal domain-containing protein</fullName>
    </recommendedName>
</protein>
<reference evidence="1" key="1">
    <citation type="journal article" date="2015" name="Nature">
        <title>Complex archaea that bridge the gap between prokaryotes and eukaryotes.</title>
        <authorList>
            <person name="Spang A."/>
            <person name="Saw J.H."/>
            <person name="Jorgensen S.L."/>
            <person name="Zaremba-Niedzwiedzka K."/>
            <person name="Martijn J."/>
            <person name="Lind A.E."/>
            <person name="van Eijk R."/>
            <person name="Schleper C."/>
            <person name="Guy L."/>
            <person name="Ettema T.J."/>
        </authorList>
    </citation>
    <scope>NUCLEOTIDE SEQUENCE</scope>
</reference>
<dbReference type="AlphaFoldDB" id="A0A0F9F565"/>
<dbReference type="InterPro" id="IPR013985">
    <property type="entry name" value="Ald_Fedxn_OxRdtase_dom3"/>
</dbReference>
<accession>A0A0F9F565</accession>
<sequence>HQPQKDTGKVISEEELGRMMKDYFLLQGWDENGNPPAVDPGI</sequence>
<dbReference type="GO" id="GO:0016625">
    <property type="term" value="F:oxidoreductase activity, acting on the aldehyde or oxo group of donors, iron-sulfur protein as acceptor"/>
    <property type="evidence" value="ECO:0007669"/>
    <property type="project" value="InterPro"/>
</dbReference>
<evidence type="ECO:0000313" key="1">
    <source>
        <dbReference type="EMBL" id="KKL81408.1"/>
    </source>
</evidence>
<dbReference type="EMBL" id="LAZR01022570">
    <property type="protein sequence ID" value="KKL81408.1"/>
    <property type="molecule type" value="Genomic_DNA"/>
</dbReference>
<name>A0A0F9F565_9ZZZZ</name>
<proteinExistence type="predicted"/>
<feature type="non-terminal residue" evidence="1">
    <location>
        <position position="1"/>
    </location>
</feature>
<organism evidence="1">
    <name type="scientific">marine sediment metagenome</name>
    <dbReference type="NCBI Taxonomy" id="412755"/>
    <lineage>
        <taxon>unclassified sequences</taxon>
        <taxon>metagenomes</taxon>
        <taxon>ecological metagenomes</taxon>
    </lineage>
</organism>
<evidence type="ECO:0008006" key="2">
    <source>
        <dbReference type="Google" id="ProtNLM"/>
    </source>
</evidence>
<dbReference type="Gene3D" id="1.10.599.10">
    <property type="entry name" value="Aldehyde Ferredoxin Oxidoreductase Protein, subunit A, domain 3"/>
    <property type="match status" value="1"/>
</dbReference>
<dbReference type="GO" id="GO:0051536">
    <property type="term" value="F:iron-sulfur cluster binding"/>
    <property type="evidence" value="ECO:0007669"/>
    <property type="project" value="InterPro"/>
</dbReference>